<evidence type="ECO:0000256" key="1">
    <source>
        <dbReference type="ARBA" id="ARBA00022729"/>
    </source>
</evidence>
<dbReference type="PANTHER" id="PTHR30006">
    <property type="entry name" value="THIAMINE-BINDING PERIPLASMIC PROTEIN-RELATED"/>
    <property type="match status" value="1"/>
</dbReference>
<dbReference type="Proteomes" id="UP000002949">
    <property type="component" value="Unassembled WGS sequence"/>
</dbReference>
<accession>G6Y879</accession>
<dbReference type="RefSeq" id="WP_006201659.1">
    <property type="nucleotide sequence ID" value="NZ_AGSN01000087.1"/>
</dbReference>
<dbReference type="InterPro" id="IPR006311">
    <property type="entry name" value="TAT_signal"/>
</dbReference>
<keyword evidence="1 2" id="KW-0732">Signal</keyword>
<dbReference type="PATRIC" id="fig|1082933.3.peg.2068"/>
<dbReference type="eggNOG" id="COG1840">
    <property type="taxonomic scope" value="Bacteria"/>
</dbReference>
<dbReference type="Pfam" id="PF13343">
    <property type="entry name" value="SBP_bac_6"/>
    <property type="match status" value="1"/>
</dbReference>
<feature type="chain" id="PRO_5003490511" evidence="2">
    <location>
        <begin position="28"/>
        <end position="372"/>
    </location>
</feature>
<proteinExistence type="predicted"/>
<evidence type="ECO:0000256" key="2">
    <source>
        <dbReference type="SAM" id="SignalP"/>
    </source>
</evidence>
<evidence type="ECO:0000313" key="4">
    <source>
        <dbReference type="Proteomes" id="UP000002949"/>
    </source>
</evidence>
<gene>
    <name evidence="3" type="ORF">MEA186_10731</name>
</gene>
<organism evidence="3 4">
    <name type="scientific">Mesorhizobium amorphae CCNWGS0123</name>
    <dbReference type="NCBI Taxonomy" id="1082933"/>
    <lineage>
        <taxon>Bacteria</taxon>
        <taxon>Pseudomonadati</taxon>
        <taxon>Pseudomonadota</taxon>
        <taxon>Alphaproteobacteria</taxon>
        <taxon>Hyphomicrobiales</taxon>
        <taxon>Phyllobacteriaceae</taxon>
        <taxon>Mesorhizobium</taxon>
    </lineage>
</organism>
<protein>
    <submittedName>
        <fullName evidence="3">Putative solute-binding component of ABC transporter</fullName>
    </submittedName>
</protein>
<dbReference type="SUPFAM" id="SSF53850">
    <property type="entry name" value="Periplasmic binding protein-like II"/>
    <property type="match status" value="1"/>
</dbReference>
<dbReference type="GO" id="GO:0030975">
    <property type="term" value="F:thiamine binding"/>
    <property type="evidence" value="ECO:0007669"/>
    <property type="project" value="TreeGrafter"/>
</dbReference>
<dbReference type="GO" id="GO:0030288">
    <property type="term" value="C:outer membrane-bounded periplasmic space"/>
    <property type="evidence" value="ECO:0007669"/>
    <property type="project" value="TreeGrafter"/>
</dbReference>
<dbReference type="EMBL" id="AGSN01000087">
    <property type="protein sequence ID" value="EHH12046.1"/>
    <property type="molecule type" value="Genomic_DNA"/>
</dbReference>
<name>G6Y879_9HYPH</name>
<sequence>MSRRDALKAAGLAGAAALSTGAVSVCAAAASADPMEDLVAAAKAEGQLTVMGLPRDWCGYGVVMDRFKARYGLAINELRPGASSAEQIAAIRRGKADAPDVVDVGMPFASSAMKDGLLQPYKVSTWDTIPEAAKDAQGYWYGGYCGVLAFEINGDLVTRMPRDWADLAAPEYRNSVGLAGNISSNQAIQSVYAAGLLAAKGNFEEAADQGLKFFANLNEKGNFVPIIGDANSLVDGRTPILVRWDYLALGDRDRLAGTRIEVIRPKTGVVAGVYARAISAHAPHPNAARLWMEYLCSDEAQLTWLKASHLLDLKGDDVAPVFPTLKDQEKARDIITNGWDDIVGVKVQCLPSEEYLGPMSFNSSTARRSAGS</sequence>
<keyword evidence="4" id="KW-1185">Reference proteome</keyword>
<dbReference type="PROSITE" id="PS51318">
    <property type="entry name" value="TAT"/>
    <property type="match status" value="1"/>
</dbReference>
<dbReference type="GO" id="GO:0015888">
    <property type="term" value="P:thiamine transport"/>
    <property type="evidence" value="ECO:0007669"/>
    <property type="project" value="TreeGrafter"/>
</dbReference>
<dbReference type="AlphaFoldDB" id="G6Y879"/>
<feature type="signal peptide" evidence="2">
    <location>
        <begin position="1"/>
        <end position="27"/>
    </location>
</feature>
<dbReference type="PANTHER" id="PTHR30006:SF2">
    <property type="entry name" value="ABC TRANSPORTER SUBSTRATE-BINDING PROTEIN"/>
    <property type="match status" value="1"/>
</dbReference>
<dbReference type="GO" id="GO:0030976">
    <property type="term" value="F:thiamine pyrophosphate binding"/>
    <property type="evidence" value="ECO:0007669"/>
    <property type="project" value="TreeGrafter"/>
</dbReference>
<dbReference type="Gene3D" id="3.40.190.10">
    <property type="entry name" value="Periplasmic binding protein-like II"/>
    <property type="match status" value="2"/>
</dbReference>
<dbReference type="OrthoDB" id="9766989at2"/>
<reference evidence="3 4" key="1">
    <citation type="journal article" date="2012" name="J. Bacteriol.">
        <title>Draft Genome Sequence of Plant Growth-Promoting Rhizobium Mesorhizobium amorphae, Isolated from Zinc-Lead Mine Tailings.</title>
        <authorList>
            <person name="Hao X."/>
            <person name="Lin Y."/>
            <person name="Johnstone L."/>
            <person name="Baltrus D.A."/>
            <person name="Miller S.J."/>
            <person name="Wei G."/>
            <person name="Rensing C."/>
        </authorList>
    </citation>
    <scope>NUCLEOTIDE SEQUENCE [LARGE SCALE GENOMIC DNA]</scope>
    <source>
        <strain evidence="3 4">CCNWGS0123</strain>
    </source>
</reference>
<evidence type="ECO:0000313" key="3">
    <source>
        <dbReference type="EMBL" id="EHH12046.1"/>
    </source>
</evidence>